<dbReference type="PRINTS" id="PR01005">
    <property type="entry name" value="FLGHOOKAP1"/>
</dbReference>
<dbReference type="GO" id="GO:0009424">
    <property type="term" value="C:bacterial-type flagellum hook"/>
    <property type="evidence" value="ECO:0007669"/>
    <property type="project" value="InterPro"/>
</dbReference>
<evidence type="ECO:0000256" key="7">
    <source>
        <dbReference type="SAM" id="MobiDB-lite"/>
    </source>
</evidence>
<proteinExistence type="inferred from homology"/>
<dbReference type="Pfam" id="PF06429">
    <property type="entry name" value="Flg_bbr_C"/>
    <property type="match status" value="1"/>
</dbReference>
<evidence type="ECO:0000256" key="5">
    <source>
        <dbReference type="ARBA" id="ARBA00022525"/>
    </source>
</evidence>
<keyword evidence="11" id="KW-0282">Flagellum</keyword>
<keyword evidence="11" id="KW-0966">Cell projection</keyword>
<feature type="region of interest" description="Disordered" evidence="7">
    <location>
        <begin position="540"/>
        <end position="560"/>
    </location>
</feature>
<name>A0A840RN76_9NEIS</name>
<feature type="domain" description="Flagellar basal-body/hook protein C-terminal" evidence="8">
    <location>
        <begin position="691"/>
        <end position="728"/>
    </location>
</feature>
<dbReference type="AlphaFoldDB" id="A0A840RN76"/>
<evidence type="ECO:0000256" key="4">
    <source>
        <dbReference type="ARBA" id="ARBA00016244"/>
    </source>
</evidence>
<dbReference type="InterPro" id="IPR049119">
    <property type="entry name" value="FlgK_D2-like"/>
</dbReference>
<evidence type="ECO:0000259" key="10">
    <source>
        <dbReference type="Pfam" id="PF22638"/>
    </source>
</evidence>
<dbReference type="NCBIfam" id="TIGR02492">
    <property type="entry name" value="flgK_ends"/>
    <property type="match status" value="1"/>
</dbReference>
<accession>A0A840RN76</accession>
<organism evidence="11 12">
    <name type="scientific">Silvimonas terrae</name>
    <dbReference type="NCBI Taxonomy" id="300266"/>
    <lineage>
        <taxon>Bacteria</taxon>
        <taxon>Pseudomonadati</taxon>
        <taxon>Pseudomonadota</taxon>
        <taxon>Betaproteobacteria</taxon>
        <taxon>Neisseriales</taxon>
        <taxon>Chitinibacteraceae</taxon>
        <taxon>Silvimonas</taxon>
    </lineage>
</organism>
<comment type="similarity">
    <text evidence="3">Belongs to the flagella basal body rod proteins family.</text>
</comment>
<dbReference type="GO" id="GO:0005198">
    <property type="term" value="F:structural molecule activity"/>
    <property type="evidence" value="ECO:0007669"/>
    <property type="project" value="InterPro"/>
</dbReference>
<dbReference type="Pfam" id="PF22638">
    <property type="entry name" value="FlgK_D1"/>
    <property type="match status" value="1"/>
</dbReference>
<evidence type="ECO:0000313" key="11">
    <source>
        <dbReference type="EMBL" id="MBB5193623.1"/>
    </source>
</evidence>
<dbReference type="InterPro" id="IPR053927">
    <property type="entry name" value="FlgK_helical"/>
</dbReference>
<protein>
    <recommendedName>
        <fullName evidence="4">Flagellar hook-associated protein 1</fullName>
    </recommendedName>
</protein>
<keyword evidence="11" id="KW-0969">Cilium</keyword>
<dbReference type="PANTHER" id="PTHR30033:SF1">
    <property type="entry name" value="FLAGELLAR HOOK-ASSOCIATED PROTEIN 1"/>
    <property type="match status" value="1"/>
</dbReference>
<dbReference type="InterPro" id="IPR002371">
    <property type="entry name" value="FlgK"/>
</dbReference>
<sequence>MSVFSIGVSGLNAANLGLVTTGHNIANASTPGYSRQSIVQSAPYPQQTGSGFVGMGVQVDTIKRAYDQFLTKNLQSATSQNSYLTSYLSQLQDIDNIVADPTAGVSPALQDFFTSVQGVSSNPSDVPSRTAMLTSAQTLVARFQTFNTQLQQEATTTNGQISDTVNSINAITTQIANLNSQISVLGNSGQPPNDLLDQRDELVQNLNQYVKATTVTNSDGTLNVFIGNGQNVVVGGSAFQLAAVQSPANPANISVAYKLNNTTVYLPDNSLAGGSLQGLLDFRNNSLTLAQNTLNLTAIGLAQTFNAQQKAGQDLNGNIGQNIFSYPSATNFTASVNGVNVNVSLPTASSPTPQSDFSLAYDSASGNYTLTRLTDNSTATITGAQMTAGFTGLGVTLQSGSTPAASGAGTFSFPPALGSVNANSLNTGNAQLTGYISDATKLTTSNYKFSYDGTNYTMTRLSDNTQTTFTAAQVAAGPVGADGFLVSIASGTMNAGDSFNVQPVANLISGMSVATSDPSLVAAAAPITANANINNTGSVTLTQPTVTTPPTSTTSGSINPALKDPVTLNFTSPTTYTLTDSTTGVTTAAQTYTAGMTVSYNGWNMVLNGTPATGDSITVGPTVAGTSDNRNALALGNLQTSKLLLNGTVTYQDAYSNMVSNIGTETNQVKVMSQAQTTVLTNAQTARDSLAGVNLDEEAANLLRYQQAYQAASKVIQIAQEAFQSIVNIS</sequence>
<gene>
    <name evidence="11" type="ORF">HNQ50_004381</name>
</gene>
<dbReference type="Pfam" id="PF21158">
    <property type="entry name" value="flgK_1st_1"/>
    <property type="match status" value="1"/>
</dbReference>
<evidence type="ECO:0000259" key="8">
    <source>
        <dbReference type="Pfam" id="PF06429"/>
    </source>
</evidence>
<dbReference type="RefSeq" id="WP_184103438.1">
    <property type="nucleotide sequence ID" value="NZ_JACHHN010000012.1"/>
</dbReference>
<dbReference type="PANTHER" id="PTHR30033">
    <property type="entry name" value="FLAGELLAR HOOK-ASSOCIATED PROTEIN 1"/>
    <property type="match status" value="1"/>
</dbReference>
<dbReference type="GO" id="GO:0044780">
    <property type="term" value="P:bacterial-type flagellum assembly"/>
    <property type="evidence" value="ECO:0007669"/>
    <property type="project" value="InterPro"/>
</dbReference>
<reference evidence="11 12" key="1">
    <citation type="submission" date="2020-08" db="EMBL/GenBank/DDBJ databases">
        <title>Genomic Encyclopedia of Type Strains, Phase IV (KMG-IV): sequencing the most valuable type-strain genomes for metagenomic binning, comparative biology and taxonomic classification.</title>
        <authorList>
            <person name="Goeker M."/>
        </authorList>
    </citation>
    <scope>NUCLEOTIDE SEQUENCE [LARGE SCALE GENOMIC DNA]</scope>
    <source>
        <strain evidence="11 12">DSM 18233</strain>
    </source>
</reference>
<dbReference type="GO" id="GO:0005576">
    <property type="term" value="C:extracellular region"/>
    <property type="evidence" value="ECO:0007669"/>
    <property type="project" value="UniProtKB-SubCell"/>
</dbReference>
<evidence type="ECO:0000256" key="6">
    <source>
        <dbReference type="ARBA" id="ARBA00023143"/>
    </source>
</evidence>
<keyword evidence="5" id="KW-0964">Secreted</keyword>
<evidence type="ECO:0000256" key="3">
    <source>
        <dbReference type="ARBA" id="ARBA00009677"/>
    </source>
</evidence>
<comment type="caution">
    <text evidence="11">The sequence shown here is derived from an EMBL/GenBank/DDBJ whole genome shotgun (WGS) entry which is preliminary data.</text>
</comment>
<feature type="compositionally biased region" description="Low complexity" evidence="7">
    <location>
        <begin position="540"/>
        <end position="557"/>
    </location>
</feature>
<feature type="domain" description="Flagellar hook-associated protein FlgK helical" evidence="10">
    <location>
        <begin position="91"/>
        <end position="324"/>
    </location>
</feature>
<dbReference type="SUPFAM" id="SSF64518">
    <property type="entry name" value="Phase 1 flagellin"/>
    <property type="match status" value="2"/>
</dbReference>
<dbReference type="EMBL" id="JACHHN010000012">
    <property type="protein sequence ID" value="MBB5193623.1"/>
    <property type="molecule type" value="Genomic_DNA"/>
</dbReference>
<dbReference type="InterPro" id="IPR010930">
    <property type="entry name" value="Flg_bb/hook_C_dom"/>
</dbReference>
<evidence type="ECO:0000256" key="1">
    <source>
        <dbReference type="ARBA" id="ARBA00004365"/>
    </source>
</evidence>
<feature type="domain" description="Flagellar hook-associated protein 1 D2-like" evidence="9">
    <location>
        <begin position="422"/>
        <end position="503"/>
    </location>
</feature>
<keyword evidence="6" id="KW-0975">Bacterial flagellum</keyword>
<dbReference type="Proteomes" id="UP000543030">
    <property type="component" value="Unassembled WGS sequence"/>
</dbReference>
<evidence type="ECO:0000256" key="2">
    <source>
        <dbReference type="ARBA" id="ARBA00004613"/>
    </source>
</evidence>
<keyword evidence="12" id="KW-1185">Reference proteome</keyword>
<evidence type="ECO:0000313" key="12">
    <source>
        <dbReference type="Proteomes" id="UP000543030"/>
    </source>
</evidence>
<comment type="subcellular location">
    <subcellularLocation>
        <location evidence="1">Bacterial flagellum</location>
    </subcellularLocation>
    <subcellularLocation>
        <location evidence="2">Secreted</location>
    </subcellularLocation>
</comment>
<evidence type="ECO:0000259" key="9">
    <source>
        <dbReference type="Pfam" id="PF21158"/>
    </source>
</evidence>